<dbReference type="GO" id="GO:0004852">
    <property type="term" value="F:uroporphyrinogen-III synthase activity"/>
    <property type="evidence" value="ECO:0007669"/>
    <property type="project" value="UniProtKB-UniRule"/>
</dbReference>
<dbReference type="Pfam" id="PF02602">
    <property type="entry name" value="HEM4"/>
    <property type="match status" value="1"/>
</dbReference>
<dbReference type="SUPFAM" id="SSF69618">
    <property type="entry name" value="HemD-like"/>
    <property type="match status" value="1"/>
</dbReference>
<dbReference type="EMBL" id="JALJOR010000018">
    <property type="protein sequence ID" value="KAK9804422.1"/>
    <property type="molecule type" value="Genomic_DNA"/>
</dbReference>
<dbReference type="InterPro" id="IPR039793">
    <property type="entry name" value="UROS/Hem4"/>
</dbReference>
<comment type="similarity">
    <text evidence="2 7">Belongs to the uroporphyrinogen-III synthase family.</text>
</comment>
<proteinExistence type="inferred from homology"/>
<evidence type="ECO:0000256" key="2">
    <source>
        <dbReference type="ARBA" id="ARBA00008133"/>
    </source>
</evidence>
<reference evidence="9 10" key="1">
    <citation type="journal article" date="2024" name="Nat. Commun.">
        <title>Phylogenomics reveals the evolutionary origins of lichenization in chlorophyte algae.</title>
        <authorList>
            <person name="Puginier C."/>
            <person name="Libourel C."/>
            <person name="Otte J."/>
            <person name="Skaloud P."/>
            <person name="Haon M."/>
            <person name="Grisel S."/>
            <person name="Petersen M."/>
            <person name="Berrin J.G."/>
            <person name="Delaux P.M."/>
            <person name="Dal Grande F."/>
            <person name="Keller J."/>
        </authorList>
    </citation>
    <scope>NUCLEOTIDE SEQUENCE [LARGE SCALE GENOMIC DNA]</scope>
    <source>
        <strain evidence="9 10">SAG 2043</strain>
    </source>
</reference>
<evidence type="ECO:0000256" key="4">
    <source>
        <dbReference type="ARBA" id="ARBA00023239"/>
    </source>
</evidence>
<dbReference type="Gene3D" id="3.40.50.10090">
    <property type="match status" value="2"/>
</dbReference>
<accession>A0AAW1P550</accession>
<evidence type="ECO:0000256" key="3">
    <source>
        <dbReference type="ARBA" id="ARBA00013109"/>
    </source>
</evidence>
<keyword evidence="10" id="KW-1185">Reference proteome</keyword>
<dbReference type="PANTHER" id="PTHR38042">
    <property type="entry name" value="UROPORPHYRINOGEN-III SYNTHASE, CHLOROPLASTIC"/>
    <property type="match status" value="1"/>
</dbReference>
<dbReference type="InterPro" id="IPR003754">
    <property type="entry name" value="4pyrrol_synth_uPrphyn_synth"/>
</dbReference>
<evidence type="ECO:0000256" key="6">
    <source>
        <dbReference type="ARBA" id="ARBA00048617"/>
    </source>
</evidence>
<dbReference type="Proteomes" id="UP001489004">
    <property type="component" value="Unassembled WGS sequence"/>
</dbReference>
<evidence type="ECO:0000256" key="5">
    <source>
        <dbReference type="ARBA" id="ARBA00023244"/>
    </source>
</evidence>
<dbReference type="PANTHER" id="PTHR38042:SF1">
    <property type="entry name" value="UROPORPHYRINOGEN-III SYNTHASE, CHLOROPLASTIC"/>
    <property type="match status" value="1"/>
</dbReference>
<comment type="pathway">
    <text evidence="1 7">Porphyrin-containing compound metabolism; protoporphyrin-IX biosynthesis; coproporphyrinogen-III from 5-aminolevulinate: step 3/4.</text>
</comment>
<name>A0AAW1P550_9CHLO</name>
<comment type="caution">
    <text evidence="9">The sequence shown here is derived from an EMBL/GenBank/DDBJ whole genome shotgun (WGS) entry which is preliminary data.</text>
</comment>
<organism evidence="9 10">
    <name type="scientific">[Myrmecia] bisecta</name>
    <dbReference type="NCBI Taxonomy" id="41462"/>
    <lineage>
        <taxon>Eukaryota</taxon>
        <taxon>Viridiplantae</taxon>
        <taxon>Chlorophyta</taxon>
        <taxon>core chlorophytes</taxon>
        <taxon>Trebouxiophyceae</taxon>
        <taxon>Trebouxiales</taxon>
        <taxon>Trebouxiaceae</taxon>
        <taxon>Myrmecia</taxon>
    </lineage>
</organism>
<gene>
    <name evidence="9" type="ORF">WJX72_011920</name>
</gene>
<evidence type="ECO:0000256" key="1">
    <source>
        <dbReference type="ARBA" id="ARBA00004772"/>
    </source>
</evidence>
<dbReference type="InterPro" id="IPR036108">
    <property type="entry name" value="4pyrrol_syn_uPrphyn_synt_sf"/>
</dbReference>
<dbReference type="EC" id="4.2.1.75" evidence="3 7"/>
<protein>
    <recommendedName>
        <fullName evidence="3 7">Uroporphyrinogen-III synthase</fullName>
        <ecNumber evidence="3 7">4.2.1.75</ecNumber>
    </recommendedName>
</protein>
<evidence type="ECO:0000256" key="7">
    <source>
        <dbReference type="RuleBase" id="RU366031"/>
    </source>
</evidence>
<feature type="domain" description="Tetrapyrrole biosynthesis uroporphyrinogen III synthase" evidence="8">
    <location>
        <begin position="59"/>
        <end position="279"/>
    </location>
</feature>
<keyword evidence="4 7" id="KW-0456">Lyase</keyword>
<dbReference type="CDD" id="cd06578">
    <property type="entry name" value="HemD"/>
    <property type="match status" value="1"/>
</dbReference>
<dbReference type="AlphaFoldDB" id="A0AAW1P550"/>
<evidence type="ECO:0000259" key="8">
    <source>
        <dbReference type="Pfam" id="PF02602"/>
    </source>
</evidence>
<dbReference type="GO" id="GO:0006782">
    <property type="term" value="P:protoporphyrinogen IX biosynthetic process"/>
    <property type="evidence" value="ECO:0007669"/>
    <property type="project" value="UniProtKB-UniRule"/>
</dbReference>
<keyword evidence="5 7" id="KW-0627">Porphyrin biosynthesis</keyword>
<sequence>MLSSTLIWQQAGPAVCAIKQPASFRLSKGRHIKLHAQAQAHPQPPQVVLTREKGKNGKLRAALEQQGISCLELPLIETAVGPDRHLLPALLRDEQYDYITLTSPEAVSVFLEGWREAGQPQVCIAVVGEGTRQPLAAAGHSDLLRIEFVPSVANAVHLSAEIPKIEGGNMRVLYPSSAKAGSDLQSGLEARGFQVHRINTYNTLPVEHLDEATLQQARQAGVVAVASPSAVKAWLKHAGDKFAKDMAIACIGSTSARAAEKLGFSRVFYPEQPGMEGFVTSIVEALQGTAVPA</sequence>
<evidence type="ECO:0000313" key="10">
    <source>
        <dbReference type="Proteomes" id="UP001489004"/>
    </source>
</evidence>
<evidence type="ECO:0000313" key="9">
    <source>
        <dbReference type="EMBL" id="KAK9804422.1"/>
    </source>
</evidence>
<comment type="catalytic activity">
    <reaction evidence="6 7">
        <text>hydroxymethylbilane = uroporphyrinogen III + H2O</text>
        <dbReference type="Rhea" id="RHEA:18965"/>
        <dbReference type="ChEBI" id="CHEBI:15377"/>
        <dbReference type="ChEBI" id="CHEBI:57308"/>
        <dbReference type="ChEBI" id="CHEBI:57845"/>
        <dbReference type="EC" id="4.2.1.75"/>
    </reaction>
</comment>
<dbReference type="GO" id="GO:0006780">
    <property type="term" value="P:uroporphyrinogen III biosynthetic process"/>
    <property type="evidence" value="ECO:0007669"/>
    <property type="project" value="UniProtKB-UniRule"/>
</dbReference>
<comment type="function">
    <text evidence="7">Catalyzes cyclization of the linear tetrapyrrole, hydroxymethylbilane, to the macrocyclic uroporphyrinogen III.</text>
</comment>